<organism evidence="1 2">
    <name type="scientific">Curtobacterium aetherium</name>
    <dbReference type="NCBI Taxonomy" id="2841594"/>
    <lineage>
        <taxon>Bacteria</taxon>
        <taxon>Bacillati</taxon>
        <taxon>Actinomycetota</taxon>
        <taxon>Actinomycetes</taxon>
        <taxon>Micrococcales</taxon>
        <taxon>Microbacteriaceae</taxon>
        <taxon>Curtobacterium</taxon>
    </lineage>
</organism>
<name>A0ACD1E212_9MICO</name>
<protein>
    <submittedName>
        <fullName evidence="1">Peptidoglycan-binding protein</fullName>
    </submittedName>
</protein>
<gene>
    <name evidence="1" type="ORF">KM842_10960</name>
</gene>
<evidence type="ECO:0000313" key="2">
    <source>
        <dbReference type="Proteomes" id="UP000681794"/>
    </source>
</evidence>
<evidence type="ECO:0000313" key="1">
    <source>
        <dbReference type="EMBL" id="QWS32791.1"/>
    </source>
</evidence>
<reference evidence="1" key="1">
    <citation type="submission" date="2021-06" db="EMBL/GenBank/DDBJ databases">
        <authorList>
            <person name="Ellington A.J."/>
            <person name="Bryan N.C."/>
            <person name="Christner B.C."/>
            <person name="Reisch C.R."/>
        </authorList>
    </citation>
    <scope>NUCLEOTIDE SEQUENCE</scope>
    <source>
        <strain evidence="1">L6-1</strain>
    </source>
</reference>
<dbReference type="Proteomes" id="UP000681794">
    <property type="component" value="Chromosome"/>
</dbReference>
<accession>A0ACD1E212</accession>
<proteinExistence type="predicted"/>
<dbReference type="EMBL" id="CP076544">
    <property type="protein sequence ID" value="QWS32791.1"/>
    <property type="molecule type" value="Genomic_DNA"/>
</dbReference>
<sequence>MAATSLVVVLCAGAATWAVTNVPEPSNAAATPARSTATAAVERGDLRDSTTVAGTLGYGAPVGVPGSGTGTLTWLPKPGQVVHRDEPLYAVDEVPVRAMRGSTPLWRSLESGLRGADVRQLNENLAALGYDVVQDDVFGRRTLAAVLRWQADRHLPRTGSLDATQVAFVDGDVRVASVPATLGQPPSGDVLQVTSPQQVVTADLPQRDADVLAVGTSVRVGVNGSAADIPGKVVDSAPTQTDDGKQTVTVTIELDAGGHRLPAAASAQVVAEGRTERGVLSVPVSALVASRHAGFAVDVVGKAGATRRVEVEVGFVADGRAEVRGDLRAGDRVVVPS</sequence>
<keyword evidence="2" id="KW-1185">Reference proteome</keyword>